<dbReference type="Pfam" id="PF25759">
    <property type="entry name" value="HP1_ORF34"/>
    <property type="match status" value="1"/>
</dbReference>
<reference evidence="3" key="1">
    <citation type="submission" date="2016-11" db="EMBL/GenBank/DDBJ databases">
        <authorList>
            <person name="Varghese N."/>
            <person name="Submissions S."/>
        </authorList>
    </citation>
    <scope>NUCLEOTIDE SEQUENCE [LARGE SCALE GENOMIC DNA]</scope>
    <source>
        <strain evidence="3">DSM 17456</strain>
    </source>
</reference>
<protein>
    <submittedName>
        <fullName evidence="2">Uncharacterized protein</fullName>
    </submittedName>
</protein>
<gene>
    <name evidence="2" type="ORF">SAMN02745161_0389</name>
</gene>
<dbReference type="OrthoDB" id="5455180at2"/>
<keyword evidence="3" id="KW-1185">Reference proteome</keyword>
<evidence type="ECO:0000313" key="3">
    <source>
        <dbReference type="Proteomes" id="UP000184694"/>
    </source>
</evidence>
<feature type="region of interest" description="Disordered" evidence="1">
    <location>
        <begin position="129"/>
        <end position="164"/>
    </location>
</feature>
<name>A0A1N6DQN2_9BACT</name>
<sequence>MTEYLQLNGYNVPGYNLTVSGELEIRTEDLSGETSGTARVDKGVKPKKLNVSTNIRCEDAKQLRELIRVIEARSEHGEGKVYNITNREANAAGIKQVRVSDRFSWKPIAGLQAWAVTFTLREYLSVPEKAEKREKTPEPVAQKSEGAAIEPKKEATPVQTAEATQEPLTLLESILHKIDKVLA</sequence>
<dbReference type="EMBL" id="FSRG01000003">
    <property type="protein sequence ID" value="SIN72974.1"/>
    <property type="molecule type" value="Genomic_DNA"/>
</dbReference>
<dbReference type="AlphaFoldDB" id="A0A1N6DQN2"/>
<evidence type="ECO:0000256" key="1">
    <source>
        <dbReference type="SAM" id="MobiDB-lite"/>
    </source>
</evidence>
<dbReference type="InterPro" id="IPR057869">
    <property type="entry name" value="HP1_YO34"/>
</dbReference>
<organism evidence="2 3">
    <name type="scientific">Halodesulfovibrio marinisediminis DSM 17456</name>
    <dbReference type="NCBI Taxonomy" id="1121457"/>
    <lineage>
        <taxon>Bacteria</taxon>
        <taxon>Pseudomonadati</taxon>
        <taxon>Thermodesulfobacteriota</taxon>
        <taxon>Desulfovibrionia</taxon>
        <taxon>Desulfovibrionales</taxon>
        <taxon>Desulfovibrionaceae</taxon>
        <taxon>Halodesulfovibrio</taxon>
    </lineage>
</organism>
<evidence type="ECO:0000313" key="2">
    <source>
        <dbReference type="EMBL" id="SIN72974.1"/>
    </source>
</evidence>
<dbReference type="RefSeq" id="WP_074215275.1">
    <property type="nucleotide sequence ID" value="NZ_FSRG01000003.1"/>
</dbReference>
<accession>A0A1N6DQN2</accession>
<dbReference type="STRING" id="1121457.SAMN02745161_0389"/>
<proteinExistence type="predicted"/>
<dbReference type="Proteomes" id="UP000184694">
    <property type="component" value="Unassembled WGS sequence"/>
</dbReference>